<sequence length="575" mass="65225">MNHPLRLAENPGLSSYDLTGYKGNRGKNFYEEDKILQRVVERYSSDYKPDHKKAMLDHLKGYGELVGGILDELTDASHKEGKYGEVVKYDRTGNRIDQIVYSHEQKLSRKISYDYGIVNLDFHDEWKFPFTDLHRQALTYLANQNGEGGVTCPLAMTEGMIRVLQGIGTDEQKKKYLPLVAGKGSFSHFMAGQYVTERVGGSNVGANRTIARKGEDGKWILNGEKWFCSNPGDLWVTTAKIEDTETVGLFLVPRIKDNGELNGHHILRKKDIIGSKGKLTVEIVYEDLEAEALGRPAHGIANLIRYVIRTSRVHVGLAASGMSRRAFMEAREYSRYRTAYGKKIQDFPAYSRELAEMRILYAALVMPIFRGIDWTQKGILAEQISTPLMKYRSSSLSSQITHRAIMALGGSGIIGDYTCLPRLHNDCIINETWEGTHLIITDHALGAMNRAKIRDSFVSELKKNFDSAKKYPELKAAAELGENLLLDWNKSIEEKPREWKETYRVDLSDQAYGALVLSEFLEQAVFDRTSGSKRSRFDSFVKGFGAFLFRTLPKTFGDYESFRLDQEEVDEIVNW</sequence>
<dbReference type="Proteomes" id="UP000232196">
    <property type="component" value="Unassembled WGS sequence"/>
</dbReference>
<dbReference type="PANTHER" id="PTHR42707:SF2">
    <property type="entry name" value="ACD11 DEHYDROGENASE"/>
    <property type="match status" value="1"/>
</dbReference>
<accession>A0A2M9XDV8</accession>
<dbReference type="Pfam" id="PF02770">
    <property type="entry name" value="Acyl-CoA_dh_M"/>
    <property type="match status" value="1"/>
</dbReference>
<keyword evidence="3 4" id="KW-0274">FAD</keyword>
<dbReference type="SUPFAM" id="SSF47203">
    <property type="entry name" value="Acyl-CoA dehydrogenase C-terminal domain-like"/>
    <property type="match status" value="1"/>
</dbReference>
<dbReference type="InterPro" id="IPR041504">
    <property type="entry name" value="AidB_N"/>
</dbReference>
<evidence type="ECO:0000259" key="7">
    <source>
        <dbReference type="Pfam" id="PF18158"/>
    </source>
</evidence>
<dbReference type="AlphaFoldDB" id="A0A2M9XDV8"/>
<evidence type="ECO:0000259" key="5">
    <source>
        <dbReference type="Pfam" id="PF00441"/>
    </source>
</evidence>
<feature type="domain" description="Adaptive response protein AidB N-terminal" evidence="7">
    <location>
        <begin position="26"/>
        <end position="180"/>
    </location>
</feature>
<dbReference type="RefSeq" id="WP_100706513.1">
    <property type="nucleotide sequence ID" value="NZ_NPDL01000001.1"/>
</dbReference>
<dbReference type="Gene3D" id="2.40.110.20">
    <property type="match status" value="1"/>
</dbReference>
<evidence type="ECO:0000256" key="3">
    <source>
        <dbReference type="ARBA" id="ARBA00022827"/>
    </source>
</evidence>
<dbReference type="InterPro" id="IPR036250">
    <property type="entry name" value="AcylCo_DH-like_C"/>
</dbReference>
<keyword evidence="9" id="KW-1185">Reference proteome</keyword>
<evidence type="ECO:0000313" key="8">
    <source>
        <dbReference type="EMBL" id="PJZ25877.1"/>
    </source>
</evidence>
<dbReference type="InterPro" id="IPR009075">
    <property type="entry name" value="AcylCo_DH/oxidase_C"/>
</dbReference>
<dbReference type="Gene3D" id="1.20.140.10">
    <property type="entry name" value="Butyryl-CoA Dehydrogenase, subunit A, domain 3"/>
    <property type="match status" value="1"/>
</dbReference>
<dbReference type="InterPro" id="IPR009100">
    <property type="entry name" value="AcylCoA_DH/oxidase_NM_dom_sf"/>
</dbReference>
<comment type="cofactor">
    <cofactor evidence="4">
        <name>FAD</name>
        <dbReference type="ChEBI" id="CHEBI:57692"/>
    </cofactor>
</comment>
<dbReference type="InterPro" id="IPR006091">
    <property type="entry name" value="Acyl-CoA_Oxase/DH_mid-dom"/>
</dbReference>
<dbReference type="GO" id="GO:0003995">
    <property type="term" value="F:acyl-CoA dehydrogenase activity"/>
    <property type="evidence" value="ECO:0007669"/>
    <property type="project" value="TreeGrafter"/>
</dbReference>
<dbReference type="PANTHER" id="PTHR42707">
    <property type="entry name" value="ACYL-COA DEHYDROGENASE"/>
    <property type="match status" value="1"/>
</dbReference>
<comment type="similarity">
    <text evidence="1 4">Belongs to the acyl-CoA dehydrogenase family.</text>
</comment>
<evidence type="ECO:0000259" key="6">
    <source>
        <dbReference type="Pfam" id="PF02770"/>
    </source>
</evidence>
<proteinExistence type="inferred from homology"/>
<keyword evidence="4" id="KW-0560">Oxidoreductase</keyword>
<evidence type="ECO:0000256" key="2">
    <source>
        <dbReference type="ARBA" id="ARBA00022630"/>
    </source>
</evidence>
<dbReference type="SUPFAM" id="SSF56645">
    <property type="entry name" value="Acyl-CoA dehydrogenase NM domain-like"/>
    <property type="match status" value="1"/>
</dbReference>
<dbReference type="Pfam" id="PF18158">
    <property type="entry name" value="AidB_N"/>
    <property type="match status" value="1"/>
</dbReference>
<keyword evidence="2 4" id="KW-0285">Flavoprotein</keyword>
<dbReference type="InterPro" id="IPR052904">
    <property type="entry name" value="Acyl-CoA_dehydrogenase-like"/>
</dbReference>
<organism evidence="8 9">
    <name type="scientific">Leptospira hartskeerlii</name>
    <dbReference type="NCBI Taxonomy" id="2023177"/>
    <lineage>
        <taxon>Bacteria</taxon>
        <taxon>Pseudomonadati</taxon>
        <taxon>Spirochaetota</taxon>
        <taxon>Spirochaetia</taxon>
        <taxon>Leptospirales</taxon>
        <taxon>Leptospiraceae</taxon>
        <taxon>Leptospira</taxon>
    </lineage>
</organism>
<feature type="domain" description="Acyl-CoA dehydrogenase/oxidase C-terminal" evidence="5">
    <location>
        <begin position="304"/>
        <end position="437"/>
    </location>
</feature>
<dbReference type="Pfam" id="PF00441">
    <property type="entry name" value="Acyl-CoA_dh_1"/>
    <property type="match status" value="1"/>
</dbReference>
<reference evidence="8 9" key="1">
    <citation type="submission" date="2017-07" db="EMBL/GenBank/DDBJ databases">
        <title>Leptospira spp. isolated from tropical soils.</title>
        <authorList>
            <person name="Thibeaux R."/>
            <person name="Iraola G."/>
            <person name="Ferres I."/>
            <person name="Bierque E."/>
            <person name="Girault D."/>
            <person name="Soupe-Gilbert M.-E."/>
            <person name="Picardeau M."/>
            <person name="Goarant C."/>
        </authorList>
    </citation>
    <scope>NUCLEOTIDE SEQUENCE [LARGE SCALE GENOMIC DNA]</scope>
    <source>
        <strain evidence="8 9">MCA1-C-A1</strain>
    </source>
</reference>
<evidence type="ECO:0000313" key="9">
    <source>
        <dbReference type="Proteomes" id="UP000232196"/>
    </source>
</evidence>
<evidence type="ECO:0000256" key="1">
    <source>
        <dbReference type="ARBA" id="ARBA00009347"/>
    </source>
</evidence>
<gene>
    <name evidence="8" type="ORF">CH357_09625</name>
</gene>
<dbReference type="OrthoDB" id="9771038at2"/>
<evidence type="ECO:0000256" key="4">
    <source>
        <dbReference type="RuleBase" id="RU362125"/>
    </source>
</evidence>
<protein>
    <submittedName>
        <fullName evidence="8">Acyl-CoA dehydrogenase</fullName>
    </submittedName>
</protein>
<dbReference type="EMBL" id="NPDN01000004">
    <property type="protein sequence ID" value="PJZ25877.1"/>
    <property type="molecule type" value="Genomic_DNA"/>
</dbReference>
<feature type="domain" description="Acyl-CoA oxidase/dehydrogenase middle" evidence="6">
    <location>
        <begin position="195"/>
        <end position="287"/>
    </location>
</feature>
<comment type="caution">
    <text evidence="8">The sequence shown here is derived from an EMBL/GenBank/DDBJ whole genome shotgun (WGS) entry which is preliminary data.</text>
</comment>
<name>A0A2M9XDV8_9LEPT</name>